<reference evidence="1 2" key="1">
    <citation type="submission" date="2023-02" db="EMBL/GenBank/DDBJ databases">
        <title>Genome sequence of Novosphingobium humi KACC 19094.</title>
        <authorList>
            <person name="Kim S."/>
            <person name="Heo J."/>
            <person name="Kwon S.-W."/>
        </authorList>
    </citation>
    <scope>NUCLEOTIDE SEQUENCE [LARGE SCALE GENOMIC DNA]</scope>
    <source>
        <strain evidence="1 2">KACC 19094</strain>
        <plasmid evidence="1 2">unnamed1</plasmid>
    </source>
</reference>
<evidence type="ECO:0000313" key="1">
    <source>
        <dbReference type="EMBL" id="WCT79651.1"/>
    </source>
</evidence>
<dbReference type="Proteomes" id="UP001218231">
    <property type="component" value="Plasmid unnamed1"/>
</dbReference>
<name>A0ABY7U2C5_9SPHN</name>
<gene>
    <name evidence="1" type="ORF">PQ457_16430</name>
</gene>
<accession>A0ABY7U2C5</accession>
<protein>
    <submittedName>
        <fullName evidence="1">Uncharacterized protein</fullName>
    </submittedName>
</protein>
<keyword evidence="1" id="KW-0614">Plasmid</keyword>
<dbReference type="EMBL" id="CP117418">
    <property type="protein sequence ID" value="WCT79651.1"/>
    <property type="molecule type" value="Genomic_DNA"/>
</dbReference>
<organism evidence="1 2">
    <name type="scientific">Novosphingobium humi</name>
    <dbReference type="NCBI Taxonomy" id="2282397"/>
    <lineage>
        <taxon>Bacteria</taxon>
        <taxon>Pseudomonadati</taxon>
        <taxon>Pseudomonadota</taxon>
        <taxon>Alphaproteobacteria</taxon>
        <taxon>Sphingomonadales</taxon>
        <taxon>Sphingomonadaceae</taxon>
        <taxon>Novosphingobium</taxon>
    </lineage>
</organism>
<evidence type="ECO:0000313" key="2">
    <source>
        <dbReference type="Proteomes" id="UP001218231"/>
    </source>
</evidence>
<geneLocation type="plasmid" evidence="1 2">
    <name>unnamed1</name>
</geneLocation>
<dbReference type="RefSeq" id="WP_273619922.1">
    <property type="nucleotide sequence ID" value="NZ_CP103869.1"/>
</dbReference>
<sequence length="215" mass="24070">MIQSGRIAYRNGAGQETGYETFDLIAAQGRRLLRALCVMEDIGLIREVSIGMDDHFRPRDGQCRIWQGGEESLMRFDIAPDQARCGNDILPLAAPLPYLGLHPLSGDALIIHQRGTDAPGDYRSIAAVTNSISPNGEEDPHMQAMEIAVAYIGPGEIDVAAGRFAAWHYRLRWREDWPPADLWVRAGDGLFLMMRWAMVEAWFELTHWHESPQGG</sequence>
<keyword evidence="2" id="KW-1185">Reference proteome</keyword>
<proteinExistence type="predicted"/>